<sequence>MKAKTFAITTEYNKKNAKMFLEALDVDGKVKVVFSNVGTKSQKQRGLQFMGYEDVQKSGVGGYDSVSTIHLHAKQCFAIPILRRDDVFFEELYSSFIEVIESPRLSSAKYWHFVGNYVSTEKFSVAQMAEYLTNFRGYYIKNGVAFREPDFRGLLNF</sequence>
<dbReference type="EMBL" id="UOEW01000214">
    <property type="protein sequence ID" value="VAW38931.1"/>
    <property type="molecule type" value="Genomic_DNA"/>
</dbReference>
<dbReference type="Gene3D" id="1.10.3790.10">
    <property type="entry name" value="NinB"/>
    <property type="match status" value="1"/>
</dbReference>
<proteinExistence type="predicted"/>
<accession>A0A3B0V7S3</accession>
<dbReference type="InterPro" id="IPR036619">
    <property type="entry name" value="NinB_sf"/>
</dbReference>
<organism evidence="1">
    <name type="scientific">hydrothermal vent metagenome</name>
    <dbReference type="NCBI Taxonomy" id="652676"/>
    <lineage>
        <taxon>unclassified sequences</taxon>
        <taxon>metagenomes</taxon>
        <taxon>ecological metagenomes</taxon>
    </lineage>
</organism>
<protein>
    <submittedName>
        <fullName evidence="1">Uncharacterized protein</fullName>
    </submittedName>
</protein>
<dbReference type="AlphaFoldDB" id="A0A3B0V7S3"/>
<gene>
    <name evidence="1" type="ORF">MNBD_GAMMA01-1321</name>
</gene>
<evidence type="ECO:0000313" key="1">
    <source>
        <dbReference type="EMBL" id="VAW38931.1"/>
    </source>
</evidence>
<name>A0A3B0V7S3_9ZZZZ</name>
<reference evidence="1" key="1">
    <citation type="submission" date="2018-06" db="EMBL/GenBank/DDBJ databases">
        <authorList>
            <person name="Zhirakovskaya E."/>
        </authorList>
    </citation>
    <scope>NUCLEOTIDE SEQUENCE</scope>
</reference>